<evidence type="ECO:0000313" key="1">
    <source>
        <dbReference type="EMBL" id="MFF4021466.1"/>
    </source>
</evidence>
<gene>
    <name evidence="1" type="ORF">ACFYY5_01355</name>
</gene>
<reference evidence="1 2" key="1">
    <citation type="submission" date="2024-10" db="EMBL/GenBank/DDBJ databases">
        <title>The Natural Products Discovery Center: Release of the First 8490 Sequenced Strains for Exploring Actinobacteria Biosynthetic Diversity.</title>
        <authorList>
            <person name="Kalkreuter E."/>
            <person name="Kautsar S.A."/>
            <person name="Yang D."/>
            <person name="Bader C.D."/>
            <person name="Teijaro C.N."/>
            <person name="Fluegel L."/>
            <person name="Davis C.M."/>
            <person name="Simpson J.R."/>
            <person name="Lauterbach L."/>
            <person name="Steele A.D."/>
            <person name="Gui C."/>
            <person name="Meng S."/>
            <person name="Li G."/>
            <person name="Viehrig K."/>
            <person name="Ye F."/>
            <person name="Su P."/>
            <person name="Kiefer A.F."/>
            <person name="Nichols A."/>
            <person name="Cepeda A.J."/>
            <person name="Yan W."/>
            <person name="Fan B."/>
            <person name="Jiang Y."/>
            <person name="Adhikari A."/>
            <person name="Zheng C.-J."/>
            <person name="Schuster L."/>
            <person name="Cowan T.M."/>
            <person name="Smanski M.J."/>
            <person name="Chevrette M.G."/>
            <person name="De Carvalho L.P.S."/>
            <person name="Shen B."/>
        </authorList>
    </citation>
    <scope>NUCLEOTIDE SEQUENCE [LARGE SCALE GENOMIC DNA]</scope>
    <source>
        <strain evidence="1 2">NPDC001867</strain>
    </source>
</reference>
<dbReference type="RefSeq" id="WP_387128770.1">
    <property type="nucleotide sequence ID" value="NZ_JBIATK010000001.1"/>
</dbReference>
<protein>
    <submittedName>
        <fullName evidence="1">Uncharacterized protein</fullName>
    </submittedName>
</protein>
<accession>A0ABW6T5S2</accession>
<evidence type="ECO:0000313" key="2">
    <source>
        <dbReference type="Proteomes" id="UP001602089"/>
    </source>
</evidence>
<keyword evidence="2" id="KW-1185">Reference proteome</keyword>
<dbReference type="Proteomes" id="UP001602089">
    <property type="component" value="Unassembled WGS sequence"/>
</dbReference>
<proteinExistence type="predicted"/>
<comment type="caution">
    <text evidence="1">The sequence shown here is derived from an EMBL/GenBank/DDBJ whole genome shotgun (WGS) entry which is preliminary data.</text>
</comment>
<dbReference type="EMBL" id="JBIATK010000001">
    <property type="protein sequence ID" value="MFF4021466.1"/>
    <property type="molecule type" value="Genomic_DNA"/>
</dbReference>
<sequence>MIEPWNPIPPPNLSVGSYVEDIRRKPEPEWNPLAAHTTVSAVVVETDSNDLFAGFTAPDFSAND</sequence>
<organism evidence="1 2">
    <name type="scientific">Nocardia elegans</name>
    <dbReference type="NCBI Taxonomy" id="300029"/>
    <lineage>
        <taxon>Bacteria</taxon>
        <taxon>Bacillati</taxon>
        <taxon>Actinomycetota</taxon>
        <taxon>Actinomycetes</taxon>
        <taxon>Mycobacteriales</taxon>
        <taxon>Nocardiaceae</taxon>
        <taxon>Nocardia</taxon>
    </lineage>
</organism>
<name>A0ABW6T5S2_9NOCA</name>